<dbReference type="InterPro" id="IPR003959">
    <property type="entry name" value="ATPase_AAA_core"/>
</dbReference>
<organism evidence="2 3">
    <name type="scientific">Stutzerimonas decontaminans</name>
    <dbReference type="NCBI Taxonomy" id="3022791"/>
    <lineage>
        <taxon>Bacteria</taxon>
        <taxon>Pseudomonadati</taxon>
        <taxon>Pseudomonadota</taxon>
        <taxon>Gammaproteobacteria</taxon>
        <taxon>Pseudomonadales</taxon>
        <taxon>Pseudomonadaceae</taxon>
        <taxon>Stutzerimonas</taxon>
    </lineage>
</organism>
<keyword evidence="3" id="KW-1185">Reference proteome</keyword>
<gene>
    <name evidence="2" type="ORF">CXK93_00445</name>
</gene>
<feature type="domain" description="ATPase AAA-type core" evidence="1">
    <location>
        <begin position="25"/>
        <end position="320"/>
    </location>
</feature>
<dbReference type="InterPro" id="IPR027417">
    <property type="entry name" value="P-loop_NTPase"/>
</dbReference>
<dbReference type="Gene3D" id="3.40.50.300">
    <property type="entry name" value="P-loop containing nucleotide triphosphate hydrolases"/>
    <property type="match status" value="1"/>
</dbReference>
<dbReference type="RefSeq" id="WP_102856611.1">
    <property type="nucleotide sequence ID" value="NZ_JAMOHT010000029.1"/>
</dbReference>
<reference evidence="2 3" key="1">
    <citation type="submission" date="2018-01" db="EMBL/GenBank/DDBJ databases">
        <title>Denitrification phenotypes of diverse strains of Pseudomonas stutzeri.</title>
        <authorList>
            <person name="Milligan D.A."/>
            <person name="Bergaust L."/>
            <person name="Bakken L.R."/>
            <person name="Frostegard A."/>
        </authorList>
    </citation>
    <scope>NUCLEOTIDE SEQUENCE [LARGE SCALE GENOMIC DNA]</scope>
    <source>
        <strain evidence="2 3">ST27MN3</strain>
    </source>
</reference>
<dbReference type="InterPro" id="IPR051396">
    <property type="entry name" value="Bact_Antivir_Def_Nuclease"/>
</dbReference>
<name>A0ABX4VZ49_9GAMM</name>
<evidence type="ECO:0000313" key="3">
    <source>
        <dbReference type="Proteomes" id="UP000236021"/>
    </source>
</evidence>
<proteinExistence type="predicted"/>
<evidence type="ECO:0000313" key="2">
    <source>
        <dbReference type="EMBL" id="PNF85306.1"/>
    </source>
</evidence>
<dbReference type="PANTHER" id="PTHR43581:SF2">
    <property type="entry name" value="EXCINUCLEASE ATPASE SUBUNIT"/>
    <property type="match status" value="1"/>
</dbReference>
<dbReference type="EMBL" id="POUI01000001">
    <property type="protein sequence ID" value="PNF85306.1"/>
    <property type="molecule type" value="Genomic_DNA"/>
</dbReference>
<sequence>MKISELVLHNFRKYDDALLQFNPRFNVLIGNNGKGKTTVLDALAMLLNTYFQGGKLTTGGGTIKASDARAVFSEVEGQVFRQASSEVWLEAEAVVENTPPVRWRRELGDRGGKAKKFVKKGQETRDRVIKSQGDDIDLPLFLYYGAGRLWDKHDDVEIDSPSSRLAGYRYCLDPKSDHKAFEKWFKRLSLASLQKKKDIPALASVTNAVTSCIPGARNFYFDAGYDHLMLELDHEGLVPFDDLSDGYRNMVGIIADIAHRASRLNPHHGTGAAKKTQGIVLIDEIDLHLHPKWQRRVVSDLKGAFPCMQFIVSTHSPFILQSLDAGEVIDLERGLRPAQADSIPDGIAAPASDAKYSNRSIEDIIEEVMKIPVPQRGERFQKMYEAAIEYFRLLNEASGDVTEERKKAIKAKLDDLSSPFSDNVAYHAFLQMKRLVSGIDGTPENGLLGKNA</sequence>
<dbReference type="Pfam" id="PF13304">
    <property type="entry name" value="AAA_21"/>
    <property type="match status" value="1"/>
</dbReference>
<evidence type="ECO:0000259" key="1">
    <source>
        <dbReference type="Pfam" id="PF13304"/>
    </source>
</evidence>
<protein>
    <submittedName>
        <fullName evidence="2">AAA family ATPase</fullName>
    </submittedName>
</protein>
<dbReference type="Proteomes" id="UP000236021">
    <property type="component" value="Unassembled WGS sequence"/>
</dbReference>
<comment type="caution">
    <text evidence="2">The sequence shown here is derived from an EMBL/GenBank/DDBJ whole genome shotgun (WGS) entry which is preliminary data.</text>
</comment>
<dbReference type="SUPFAM" id="SSF52540">
    <property type="entry name" value="P-loop containing nucleoside triphosphate hydrolases"/>
    <property type="match status" value="1"/>
</dbReference>
<dbReference type="PANTHER" id="PTHR43581">
    <property type="entry name" value="ATP/GTP PHOSPHATASE"/>
    <property type="match status" value="1"/>
</dbReference>
<accession>A0ABX4VZ49</accession>